<organism evidence="1 2">
    <name type="scientific">Rousettus aegyptiacus</name>
    <name type="common">Egyptian fruit bat</name>
    <name type="synonym">Pteropus aegyptiacus</name>
    <dbReference type="NCBI Taxonomy" id="9407"/>
    <lineage>
        <taxon>Eukaryota</taxon>
        <taxon>Metazoa</taxon>
        <taxon>Chordata</taxon>
        <taxon>Craniata</taxon>
        <taxon>Vertebrata</taxon>
        <taxon>Euteleostomi</taxon>
        <taxon>Mammalia</taxon>
        <taxon>Eutheria</taxon>
        <taxon>Laurasiatheria</taxon>
        <taxon>Chiroptera</taxon>
        <taxon>Yinpterochiroptera</taxon>
        <taxon>Pteropodoidea</taxon>
        <taxon>Pteropodidae</taxon>
        <taxon>Rousettinae</taxon>
        <taxon>Rousettus</taxon>
    </lineage>
</organism>
<dbReference type="AlphaFoldDB" id="A0A7J8BEV0"/>
<dbReference type="EMBL" id="JACASE010000017">
    <property type="protein sequence ID" value="KAF6397234.1"/>
    <property type="molecule type" value="Genomic_DNA"/>
</dbReference>
<gene>
    <name evidence="1" type="ORF">HJG63_009876</name>
</gene>
<reference evidence="1 2" key="1">
    <citation type="journal article" date="2020" name="Nature">
        <title>Six reference-quality genomes reveal evolution of bat adaptations.</title>
        <authorList>
            <person name="Jebb D."/>
            <person name="Huang Z."/>
            <person name="Pippel M."/>
            <person name="Hughes G.M."/>
            <person name="Lavrichenko K."/>
            <person name="Devanna P."/>
            <person name="Winkler S."/>
            <person name="Jermiin L.S."/>
            <person name="Skirmuntt E.C."/>
            <person name="Katzourakis A."/>
            <person name="Burkitt-Gray L."/>
            <person name="Ray D.A."/>
            <person name="Sullivan K.A.M."/>
            <person name="Roscito J.G."/>
            <person name="Kirilenko B.M."/>
            <person name="Davalos L.M."/>
            <person name="Corthals A.P."/>
            <person name="Power M.L."/>
            <person name="Jones G."/>
            <person name="Ransome R.D."/>
            <person name="Dechmann D.K.N."/>
            <person name="Locatelli A.G."/>
            <person name="Puechmaille S.J."/>
            <person name="Fedrigo O."/>
            <person name="Jarvis E.D."/>
            <person name="Hiller M."/>
            <person name="Vernes S.C."/>
            <person name="Myers E.W."/>
            <person name="Teeling E.C."/>
        </authorList>
    </citation>
    <scope>NUCLEOTIDE SEQUENCE [LARGE SCALE GENOMIC DNA]</scope>
    <source>
        <strain evidence="1">MRouAeg1</strain>
        <tissue evidence="1">Muscle</tissue>
    </source>
</reference>
<comment type="caution">
    <text evidence="1">The sequence shown here is derived from an EMBL/GenBank/DDBJ whole genome shotgun (WGS) entry which is preliminary data.</text>
</comment>
<proteinExistence type="predicted"/>
<sequence length="159" mass="16929">MSSSRAGAFPPRPVLSSGLHLRQLAPQRGVNNLEGGRGLGLTRMDSNARMSSCPTAPRGVRVGRASAGGGCLRLLDHGSDTAQVLTTHWGRLLLGLRGAVFHGSSRGWADTAEGKAVLLAPGWRKAGQRGRWHHCPHQTRALKAGVSHRFRPACYPSSI</sequence>
<keyword evidence="2" id="KW-1185">Reference proteome</keyword>
<accession>A0A7J8BEV0</accession>
<name>A0A7J8BEV0_ROUAE</name>
<dbReference type="Proteomes" id="UP000593571">
    <property type="component" value="Unassembled WGS sequence"/>
</dbReference>
<protein>
    <submittedName>
        <fullName evidence="1">Uncharacterized protein</fullName>
    </submittedName>
</protein>
<evidence type="ECO:0000313" key="1">
    <source>
        <dbReference type="EMBL" id="KAF6397234.1"/>
    </source>
</evidence>
<evidence type="ECO:0000313" key="2">
    <source>
        <dbReference type="Proteomes" id="UP000593571"/>
    </source>
</evidence>